<protein>
    <recommendedName>
        <fullName evidence="8">Aspartokinase</fullName>
        <ecNumber evidence="8">2.7.2.4</ecNumber>
    </recommendedName>
</protein>
<comment type="similarity">
    <text evidence="2 8">Belongs to the aspartokinase family.</text>
</comment>
<feature type="domain" description="Aspartate/glutamate/uridylate kinase" evidence="10">
    <location>
        <begin position="3"/>
        <end position="286"/>
    </location>
</feature>
<dbReference type="Gene3D" id="1.20.120.1320">
    <property type="entry name" value="Aspartokinase, catalytic domain"/>
    <property type="match status" value="1"/>
</dbReference>
<evidence type="ECO:0000256" key="4">
    <source>
        <dbReference type="ARBA" id="ARBA00022741"/>
    </source>
</evidence>
<dbReference type="EC" id="2.7.2.4" evidence="8"/>
<dbReference type="InterPro" id="IPR036393">
    <property type="entry name" value="AceGlu_kinase-like_sf"/>
</dbReference>
<dbReference type="GO" id="GO:0016301">
    <property type="term" value="F:kinase activity"/>
    <property type="evidence" value="ECO:0007669"/>
    <property type="project" value="UniProtKB-KW"/>
</dbReference>
<evidence type="ECO:0000259" key="10">
    <source>
        <dbReference type="Pfam" id="PF00696"/>
    </source>
</evidence>
<keyword evidence="6" id="KW-0067">ATP-binding</keyword>
<dbReference type="RefSeq" id="WP_345049273.1">
    <property type="nucleotide sequence ID" value="NZ_BAABDK010000001.1"/>
</dbReference>
<keyword evidence="9" id="KW-0028">Amino-acid biosynthesis</keyword>
<organism evidence="11 12">
    <name type="scientific">Hymenobacter glaciei</name>
    <dbReference type="NCBI Taxonomy" id="877209"/>
    <lineage>
        <taxon>Bacteria</taxon>
        <taxon>Pseudomonadati</taxon>
        <taxon>Bacteroidota</taxon>
        <taxon>Cytophagia</taxon>
        <taxon>Cytophagales</taxon>
        <taxon>Hymenobacteraceae</taxon>
        <taxon>Hymenobacter</taxon>
    </lineage>
</organism>
<dbReference type="NCBIfam" id="TIGR00657">
    <property type="entry name" value="asp_kinases"/>
    <property type="match status" value="1"/>
</dbReference>
<dbReference type="PANTHER" id="PTHR21499:SF59">
    <property type="entry name" value="ASPARTOKINASE"/>
    <property type="match status" value="1"/>
</dbReference>
<dbReference type="Gene3D" id="3.40.1160.10">
    <property type="entry name" value="Acetylglutamate kinase-like"/>
    <property type="match status" value="1"/>
</dbReference>
<dbReference type="PANTHER" id="PTHR21499">
    <property type="entry name" value="ASPARTATE KINASE"/>
    <property type="match status" value="1"/>
</dbReference>
<dbReference type="Proteomes" id="UP001501469">
    <property type="component" value="Unassembled WGS sequence"/>
</dbReference>
<evidence type="ECO:0000256" key="5">
    <source>
        <dbReference type="ARBA" id="ARBA00022777"/>
    </source>
</evidence>
<keyword evidence="12" id="KW-1185">Reference proteome</keyword>
<keyword evidence="5 8" id="KW-0418">Kinase</keyword>
<comment type="pathway">
    <text evidence="9">Amino-acid biosynthesis; L-threonine biosynthesis; L-threonine from L-aspartate: step 1/5.</text>
</comment>
<evidence type="ECO:0000256" key="6">
    <source>
        <dbReference type="ARBA" id="ARBA00022840"/>
    </source>
</evidence>
<evidence type="ECO:0000256" key="3">
    <source>
        <dbReference type="ARBA" id="ARBA00022679"/>
    </source>
</evidence>
<evidence type="ECO:0000256" key="7">
    <source>
        <dbReference type="ARBA" id="ARBA00047872"/>
    </source>
</evidence>
<dbReference type="SUPFAM" id="SSF55021">
    <property type="entry name" value="ACT-like"/>
    <property type="match status" value="1"/>
</dbReference>
<dbReference type="InterPro" id="IPR042199">
    <property type="entry name" value="AsparK_Bifunc_asparK/hSer_DH"/>
</dbReference>
<reference evidence="12" key="1">
    <citation type="journal article" date="2019" name="Int. J. Syst. Evol. Microbiol.">
        <title>The Global Catalogue of Microorganisms (GCM) 10K type strain sequencing project: providing services to taxonomists for standard genome sequencing and annotation.</title>
        <authorList>
            <consortium name="The Broad Institute Genomics Platform"/>
            <consortium name="The Broad Institute Genome Sequencing Center for Infectious Disease"/>
            <person name="Wu L."/>
            <person name="Ma J."/>
        </authorList>
    </citation>
    <scope>NUCLEOTIDE SEQUENCE [LARGE SCALE GENOMIC DNA]</scope>
    <source>
        <strain evidence="12">JCM 17225</strain>
    </source>
</reference>
<dbReference type="PIRSF" id="PIRSF000726">
    <property type="entry name" value="Asp_kin"/>
    <property type="match status" value="1"/>
</dbReference>
<accession>A0ABP7T7S2</accession>
<comment type="caution">
    <text evidence="11">The sequence shown here is derived from an EMBL/GenBank/DDBJ whole genome shotgun (WGS) entry which is preliminary data.</text>
</comment>
<evidence type="ECO:0000313" key="12">
    <source>
        <dbReference type="Proteomes" id="UP001501469"/>
    </source>
</evidence>
<dbReference type="InterPro" id="IPR045865">
    <property type="entry name" value="ACT-like_dom_sf"/>
</dbReference>
<dbReference type="EMBL" id="BAABDK010000001">
    <property type="protein sequence ID" value="GAA4022040.1"/>
    <property type="molecule type" value="Genomic_DNA"/>
</dbReference>
<proteinExistence type="inferred from homology"/>
<comment type="catalytic activity">
    <reaction evidence="7 8">
        <text>L-aspartate + ATP = 4-phospho-L-aspartate + ADP</text>
        <dbReference type="Rhea" id="RHEA:23776"/>
        <dbReference type="ChEBI" id="CHEBI:29991"/>
        <dbReference type="ChEBI" id="CHEBI:30616"/>
        <dbReference type="ChEBI" id="CHEBI:57535"/>
        <dbReference type="ChEBI" id="CHEBI:456216"/>
        <dbReference type="EC" id="2.7.2.4"/>
    </reaction>
</comment>
<evidence type="ECO:0000256" key="1">
    <source>
        <dbReference type="ARBA" id="ARBA00004766"/>
    </source>
</evidence>
<sequence length="424" mass="46917">MEKVQVYKFGGASVKDAAAILNLRQIVETHGAGQPLLIVVSAMGKTTNALEDLFQRAYSGQNFDIPLASLHQYHTATIAGLGLSAAAQEPIAQATGQLFEELKQQLQQVDVTADYDQQYDQIVSYGELLASRILALALGNGTRPVQWLDCRTVLRTDDNWREGKIDWATTEAQIQAALPPLLAERVVVTQGFLGGTANGRTTTLGREGSDYTAAILAYCLRAESVTIWKDVAGLLNADPKIFPDTVRYPEISYRETIEMAYYGASVIHPKTLKPLADRNIPLRVKSFVNPEAEGTLIHDCQHPALAPAFIRKTDQCLLTFASKDFSFISEENMAVIFAALAQAKLKINVMQNSAISFSVCIDFSQRRVHQLLDVLREQFLLHYNTGLMLFTIKNYTPASIAQLTEGKRLLLEQRTRGTFQFVCA</sequence>
<evidence type="ECO:0000256" key="8">
    <source>
        <dbReference type="RuleBase" id="RU003448"/>
    </source>
</evidence>
<dbReference type="InterPro" id="IPR001341">
    <property type="entry name" value="Asp_kinase"/>
</dbReference>
<comment type="pathway">
    <text evidence="9">Amino-acid biosynthesis; L-methionine biosynthesis via de novo pathway; L-homoserine from L-aspartate: step 1/3.</text>
</comment>
<evidence type="ECO:0000256" key="9">
    <source>
        <dbReference type="RuleBase" id="RU004249"/>
    </source>
</evidence>
<evidence type="ECO:0000313" key="11">
    <source>
        <dbReference type="EMBL" id="GAA4022040.1"/>
    </source>
</evidence>
<evidence type="ECO:0000256" key="2">
    <source>
        <dbReference type="ARBA" id="ARBA00010122"/>
    </source>
</evidence>
<dbReference type="SUPFAM" id="SSF53633">
    <property type="entry name" value="Carbamate kinase-like"/>
    <property type="match status" value="1"/>
</dbReference>
<keyword evidence="4" id="KW-0547">Nucleotide-binding</keyword>
<keyword evidence="3 8" id="KW-0808">Transferase</keyword>
<gene>
    <name evidence="11" type="ORF">GCM10022409_02200</name>
</gene>
<dbReference type="InterPro" id="IPR005260">
    <property type="entry name" value="Asp_kin_monofn"/>
</dbReference>
<dbReference type="Pfam" id="PF00696">
    <property type="entry name" value="AA_kinase"/>
    <property type="match status" value="1"/>
</dbReference>
<name>A0ABP7T7S2_9BACT</name>
<dbReference type="InterPro" id="IPR001048">
    <property type="entry name" value="Asp/Glu/Uridylate_kinase"/>
</dbReference>
<comment type="pathway">
    <text evidence="1 9">Amino-acid biosynthesis; L-lysine biosynthesis via DAP pathway; (S)-tetrahydrodipicolinate from L-aspartate: step 1/4.</text>
</comment>